<keyword evidence="10" id="KW-0408">Iron</keyword>
<evidence type="ECO:0000256" key="3">
    <source>
        <dbReference type="ARBA" id="ARBA00022448"/>
    </source>
</evidence>
<feature type="transmembrane region" description="Helical" evidence="13">
    <location>
        <begin position="12"/>
        <end position="30"/>
    </location>
</feature>
<evidence type="ECO:0000256" key="8">
    <source>
        <dbReference type="ARBA" id="ARBA00022982"/>
    </source>
</evidence>
<keyword evidence="3" id="KW-0813">Transport</keyword>
<evidence type="ECO:0000256" key="10">
    <source>
        <dbReference type="ARBA" id="ARBA00023004"/>
    </source>
</evidence>
<evidence type="ECO:0000313" key="16">
    <source>
        <dbReference type="Proteomes" id="UP001161391"/>
    </source>
</evidence>
<sequence>MSVRYNKVAIVLHWTIALLIIGLILFGLLMTQEWMPNRFAIYQWHKSIGMTVLVLSLARLLWRLGHRPPPLPDAMPGWQRRASHFMHGAFYALMFAMPLLGWAMVSASDLPIPTVIYGLMTLPDMPGVSESKASAERFKFLHEIGAKLFIALIFLHVGAALKHHFTDRDDVLKRMAPWVKTRR</sequence>
<gene>
    <name evidence="15" type="ORF">GCM10007853_26790</name>
</gene>
<evidence type="ECO:0000256" key="2">
    <source>
        <dbReference type="ARBA" id="ARBA00004651"/>
    </source>
</evidence>
<comment type="cofactor">
    <cofactor evidence="1">
        <name>heme b</name>
        <dbReference type="ChEBI" id="CHEBI:60344"/>
    </cofactor>
</comment>
<organism evidence="15 16">
    <name type="scientific">Algimonas ampicilliniresistens</name>
    <dbReference type="NCBI Taxonomy" id="1298735"/>
    <lineage>
        <taxon>Bacteria</taxon>
        <taxon>Pseudomonadati</taxon>
        <taxon>Pseudomonadota</taxon>
        <taxon>Alphaproteobacteria</taxon>
        <taxon>Maricaulales</taxon>
        <taxon>Robiginitomaculaceae</taxon>
        <taxon>Algimonas</taxon>
    </lineage>
</organism>
<keyword evidence="5" id="KW-0349">Heme</keyword>
<evidence type="ECO:0000256" key="5">
    <source>
        <dbReference type="ARBA" id="ARBA00022617"/>
    </source>
</evidence>
<keyword evidence="8" id="KW-0249">Electron transport</keyword>
<dbReference type="InterPro" id="IPR016174">
    <property type="entry name" value="Di-haem_cyt_TM"/>
</dbReference>
<reference evidence="15" key="2">
    <citation type="submission" date="2023-01" db="EMBL/GenBank/DDBJ databases">
        <title>Draft genome sequence of Algimonas ampicilliniresistens strain NBRC 108219.</title>
        <authorList>
            <person name="Sun Q."/>
            <person name="Mori K."/>
        </authorList>
    </citation>
    <scope>NUCLEOTIDE SEQUENCE</scope>
    <source>
        <strain evidence="15">NBRC 108219</strain>
    </source>
</reference>
<keyword evidence="9 13" id="KW-1133">Transmembrane helix</keyword>
<dbReference type="PANTHER" id="PTHR30529">
    <property type="entry name" value="CYTOCHROME B561"/>
    <property type="match status" value="1"/>
</dbReference>
<evidence type="ECO:0000256" key="12">
    <source>
        <dbReference type="ARBA" id="ARBA00037975"/>
    </source>
</evidence>
<dbReference type="Proteomes" id="UP001161391">
    <property type="component" value="Unassembled WGS sequence"/>
</dbReference>
<evidence type="ECO:0000256" key="6">
    <source>
        <dbReference type="ARBA" id="ARBA00022692"/>
    </source>
</evidence>
<proteinExistence type="inferred from homology"/>
<feature type="domain" description="Cytochrome b561 bacterial/Ni-hydrogenase" evidence="14">
    <location>
        <begin position="4"/>
        <end position="177"/>
    </location>
</feature>
<evidence type="ECO:0000256" key="9">
    <source>
        <dbReference type="ARBA" id="ARBA00022989"/>
    </source>
</evidence>
<evidence type="ECO:0000256" key="7">
    <source>
        <dbReference type="ARBA" id="ARBA00022723"/>
    </source>
</evidence>
<comment type="caution">
    <text evidence="15">The sequence shown here is derived from an EMBL/GenBank/DDBJ whole genome shotgun (WGS) entry which is preliminary data.</text>
</comment>
<dbReference type="Gene3D" id="1.20.950.20">
    <property type="entry name" value="Transmembrane di-heme cytochromes, Chain C"/>
    <property type="match status" value="1"/>
</dbReference>
<dbReference type="SUPFAM" id="SSF81342">
    <property type="entry name" value="Transmembrane di-heme cytochromes"/>
    <property type="match status" value="1"/>
</dbReference>
<comment type="similarity">
    <text evidence="12">Belongs to the cytochrome b561 family.</text>
</comment>
<feature type="transmembrane region" description="Helical" evidence="13">
    <location>
        <begin position="144"/>
        <end position="165"/>
    </location>
</feature>
<comment type="subcellular location">
    <subcellularLocation>
        <location evidence="2">Cell membrane</location>
        <topology evidence="2">Multi-pass membrane protein</topology>
    </subcellularLocation>
</comment>
<dbReference type="InterPro" id="IPR052168">
    <property type="entry name" value="Cytochrome_b561_oxidase"/>
</dbReference>
<keyword evidence="4" id="KW-1003">Cell membrane</keyword>
<dbReference type="EMBL" id="BSNK01000002">
    <property type="protein sequence ID" value="GLQ24805.1"/>
    <property type="molecule type" value="Genomic_DNA"/>
</dbReference>
<evidence type="ECO:0000256" key="13">
    <source>
        <dbReference type="SAM" id="Phobius"/>
    </source>
</evidence>
<feature type="transmembrane region" description="Helical" evidence="13">
    <location>
        <begin position="42"/>
        <end position="62"/>
    </location>
</feature>
<evidence type="ECO:0000256" key="11">
    <source>
        <dbReference type="ARBA" id="ARBA00023136"/>
    </source>
</evidence>
<dbReference type="RefSeq" id="WP_284391653.1">
    <property type="nucleotide sequence ID" value="NZ_BSNK01000002.1"/>
</dbReference>
<evidence type="ECO:0000313" key="15">
    <source>
        <dbReference type="EMBL" id="GLQ24805.1"/>
    </source>
</evidence>
<accession>A0ABQ5VCJ5</accession>
<dbReference type="InterPro" id="IPR011577">
    <property type="entry name" value="Cyt_b561_bac/Ni-Hgenase"/>
</dbReference>
<feature type="transmembrane region" description="Helical" evidence="13">
    <location>
        <begin position="83"/>
        <end position="105"/>
    </location>
</feature>
<reference evidence="15" key="1">
    <citation type="journal article" date="2014" name="Int. J. Syst. Evol. Microbiol.">
        <title>Complete genome of a new Firmicutes species belonging to the dominant human colonic microbiota ('Ruminococcus bicirculans') reveals two chromosomes and a selective capacity to utilize plant glucans.</title>
        <authorList>
            <consortium name="NISC Comparative Sequencing Program"/>
            <person name="Wegmann U."/>
            <person name="Louis P."/>
            <person name="Goesmann A."/>
            <person name="Henrissat B."/>
            <person name="Duncan S.H."/>
            <person name="Flint H.J."/>
        </authorList>
    </citation>
    <scope>NUCLEOTIDE SEQUENCE</scope>
    <source>
        <strain evidence="15">NBRC 108219</strain>
    </source>
</reference>
<keyword evidence="11 13" id="KW-0472">Membrane</keyword>
<protein>
    <recommendedName>
        <fullName evidence="14">Cytochrome b561 bacterial/Ni-hydrogenase domain-containing protein</fullName>
    </recommendedName>
</protein>
<keyword evidence="6 13" id="KW-0812">Transmembrane</keyword>
<dbReference type="Pfam" id="PF01292">
    <property type="entry name" value="Ni_hydr_CYTB"/>
    <property type="match status" value="1"/>
</dbReference>
<evidence type="ECO:0000259" key="14">
    <source>
        <dbReference type="Pfam" id="PF01292"/>
    </source>
</evidence>
<keyword evidence="7" id="KW-0479">Metal-binding</keyword>
<evidence type="ECO:0000256" key="1">
    <source>
        <dbReference type="ARBA" id="ARBA00001970"/>
    </source>
</evidence>
<dbReference type="PANTHER" id="PTHR30529:SF1">
    <property type="entry name" value="CYTOCHROME B561 HOMOLOG 2"/>
    <property type="match status" value="1"/>
</dbReference>
<keyword evidence="16" id="KW-1185">Reference proteome</keyword>
<name>A0ABQ5VCJ5_9PROT</name>
<evidence type="ECO:0000256" key="4">
    <source>
        <dbReference type="ARBA" id="ARBA00022475"/>
    </source>
</evidence>